<feature type="compositionally biased region" description="Basic and acidic residues" evidence="1">
    <location>
        <begin position="66"/>
        <end position="99"/>
    </location>
</feature>
<feature type="region of interest" description="Disordered" evidence="1">
    <location>
        <begin position="66"/>
        <end position="126"/>
    </location>
</feature>
<keyword evidence="3" id="KW-1185">Reference proteome</keyword>
<gene>
    <name evidence="2" type="ORF">DIABBA_LOCUS9890</name>
</gene>
<accession>A0A9N9XEV5</accession>
<feature type="region of interest" description="Disordered" evidence="1">
    <location>
        <begin position="171"/>
        <end position="224"/>
    </location>
</feature>
<dbReference type="Proteomes" id="UP001153709">
    <property type="component" value="Chromosome 6"/>
</dbReference>
<dbReference type="OrthoDB" id="6367565at2759"/>
<evidence type="ECO:0000313" key="3">
    <source>
        <dbReference type="Proteomes" id="UP001153709"/>
    </source>
</evidence>
<evidence type="ECO:0000256" key="1">
    <source>
        <dbReference type="SAM" id="MobiDB-lite"/>
    </source>
</evidence>
<protein>
    <recommendedName>
        <fullName evidence="4">Microtubule-associated protein Jupiter</fullName>
    </recommendedName>
</protein>
<evidence type="ECO:0008006" key="4">
    <source>
        <dbReference type="Google" id="ProtNLM"/>
    </source>
</evidence>
<dbReference type="AlphaFoldDB" id="A0A9N9XEV5"/>
<feature type="region of interest" description="Disordered" evidence="1">
    <location>
        <begin position="1"/>
        <end position="30"/>
    </location>
</feature>
<evidence type="ECO:0000313" key="2">
    <source>
        <dbReference type="EMBL" id="CAG9836843.1"/>
    </source>
</evidence>
<reference evidence="2" key="1">
    <citation type="submission" date="2022-01" db="EMBL/GenBank/DDBJ databases">
        <authorList>
            <person name="King R."/>
        </authorList>
    </citation>
    <scope>NUCLEOTIDE SEQUENCE</scope>
</reference>
<feature type="compositionally biased region" description="Basic and acidic residues" evidence="1">
    <location>
        <begin position="190"/>
        <end position="206"/>
    </location>
</feature>
<sequence length="265" mass="29587">MEESNEEKITEKKNDNEPSLPDLKPTEPVDNITILSRDSIDSTEVVEKVIVPDNIKTVFDKKAPKNVEDVPVIKEEAPTKEDKSKKEDNLLENSLKEPVEVQAVTPLKQSQKATAEKKRVGSASSAYVSGKIDKNHSDIFSLKEEDTISSYIFSVNGSPSRKVYRQVQNIPSNSPYPFGQVAEPHPSEISPRDKMRDKDSYHEVKRPSHCLRNPLTGTGLSSNDEYKYKGNKRTDGNPILGLGYSSDIAPSTHRIPPGGYSHKLW</sequence>
<name>A0A9N9XEV5_DIABA</name>
<dbReference type="EMBL" id="OU898281">
    <property type="protein sequence ID" value="CAG9836843.1"/>
    <property type="molecule type" value="Genomic_DNA"/>
</dbReference>
<feature type="region of interest" description="Disordered" evidence="1">
    <location>
        <begin position="244"/>
        <end position="265"/>
    </location>
</feature>
<proteinExistence type="predicted"/>
<organism evidence="2 3">
    <name type="scientific">Diabrotica balteata</name>
    <name type="common">Banded cucumber beetle</name>
    <dbReference type="NCBI Taxonomy" id="107213"/>
    <lineage>
        <taxon>Eukaryota</taxon>
        <taxon>Metazoa</taxon>
        <taxon>Ecdysozoa</taxon>
        <taxon>Arthropoda</taxon>
        <taxon>Hexapoda</taxon>
        <taxon>Insecta</taxon>
        <taxon>Pterygota</taxon>
        <taxon>Neoptera</taxon>
        <taxon>Endopterygota</taxon>
        <taxon>Coleoptera</taxon>
        <taxon>Polyphaga</taxon>
        <taxon>Cucujiformia</taxon>
        <taxon>Chrysomeloidea</taxon>
        <taxon>Chrysomelidae</taxon>
        <taxon>Galerucinae</taxon>
        <taxon>Diabroticina</taxon>
        <taxon>Diabroticites</taxon>
        <taxon>Diabrotica</taxon>
    </lineage>
</organism>
<feature type="compositionally biased region" description="Basic and acidic residues" evidence="1">
    <location>
        <begin position="1"/>
        <end position="16"/>
    </location>
</feature>